<evidence type="ECO:0000256" key="5">
    <source>
        <dbReference type="SAM" id="MobiDB-lite"/>
    </source>
</evidence>
<accession>A0AAQ4EC13</accession>
<sequence length="258" mass="30318">MDNELRDRTLWCGNLHYRVTEELLRELFIQAGPVEDVKIPKDAAGRARNFAFITFHHPESIGYTLALMDGITLYGRTIKMERRPQAAVDNTYVDLMANYCAYYKGLTFGPAQRPPNMYNRGDAPRQSFASQGQGLQGTHLPQGMPIHYHQQQQQSHQRGGVPPGPEYSRNSSDRYLPARDYDRYPPDRDNDRRDNDHYDRRARAPEPYARHDREFRVENGHPDMRSTHRGSGRYDRRYSEEQQRSRSDHRRDHHGRRH</sequence>
<dbReference type="InterPro" id="IPR012677">
    <property type="entry name" value="Nucleotide-bd_a/b_plait_sf"/>
</dbReference>
<feature type="compositionally biased region" description="Low complexity" evidence="5">
    <location>
        <begin position="147"/>
        <end position="157"/>
    </location>
</feature>
<dbReference type="AlphaFoldDB" id="A0AAQ4EC13"/>
<dbReference type="GO" id="GO:0003727">
    <property type="term" value="F:single-stranded RNA binding"/>
    <property type="evidence" value="ECO:0007669"/>
    <property type="project" value="TreeGrafter"/>
</dbReference>
<keyword evidence="3" id="KW-0539">Nucleus</keyword>
<comment type="subcellular location">
    <subcellularLocation>
        <location evidence="1">Nucleus</location>
        <location evidence="1">Nucleoplasm</location>
    </subcellularLocation>
</comment>
<dbReference type="Pfam" id="PF00076">
    <property type="entry name" value="RRM_1"/>
    <property type="match status" value="1"/>
</dbReference>
<name>A0AAQ4EC13_AMBAM</name>
<dbReference type="PANTHER" id="PTHR13798">
    <property type="entry name" value="RNA BINDING MOTIF RBM PROTEIN -RELATED"/>
    <property type="match status" value="1"/>
</dbReference>
<evidence type="ECO:0000313" key="7">
    <source>
        <dbReference type="EMBL" id="KAK8772190.1"/>
    </source>
</evidence>
<reference evidence="7 8" key="1">
    <citation type="journal article" date="2023" name="Arcadia Sci">
        <title>De novo assembly of a long-read Amblyomma americanum tick genome.</title>
        <authorList>
            <person name="Chou S."/>
            <person name="Poskanzer K.E."/>
            <person name="Rollins M."/>
            <person name="Thuy-Boun P.S."/>
        </authorList>
    </citation>
    <scope>NUCLEOTIDE SEQUENCE [LARGE SCALE GENOMIC DNA]</scope>
    <source>
        <strain evidence="7">F_SG_1</strain>
        <tissue evidence="7">Salivary glands</tissue>
    </source>
</reference>
<proteinExistence type="predicted"/>
<feature type="region of interest" description="Disordered" evidence="5">
    <location>
        <begin position="111"/>
        <end position="258"/>
    </location>
</feature>
<evidence type="ECO:0000313" key="8">
    <source>
        <dbReference type="Proteomes" id="UP001321473"/>
    </source>
</evidence>
<dbReference type="InterPro" id="IPR052285">
    <property type="entry name" value="NEXT_complex_subunit"/>
</dbReference>
<feature type="compositionally biased region" description="Basic and acidic residues" evidence="5">
    <location>
        <begin position="176"/>
        <end position="250"/>
    </location>
</feature>
<dbReference type="GO" id="GO:0005654">
    <property type="term" value="C:nucleoplasm"/>
    <property type="evidence" value="ECO:0007669"/>
    <property type="project" value="UniProtKB-SubCell"/>
</dbReference>
<comment type="caution">
    <text evidence="7">The sequence shown here is derived from an EMBL/GenBank/DDBJ whole genome shotgun (WGS) entry which is preliminary data.</text>
</comment>
<keyword evidence="2 4" id="KW-0694">RNA-binding</keyword>
<gene>
    <name evidence="7" type="ORF">V5799_024566</name>
</gene>
<protein>
    <recommendedName>
        <fullName evidence="6">RRM domain-containing protein</fullName>
    </recommendedName>
</protein>
<dbReference type="InterPro" id="IPR035979">
    <property type="entry name" value="RBD_domain_sf"/>
</dbReference>
<dbReference type="CDD" id="cd12336">
    <property type="entry name" value="RRM_RBM7_like"/>
    <property type="match status" value="1"/>
</dbReference>
<evidence type="ECO:0000256" key="1">
    <source>
        <dbReference type="ARBA" id="ARBA00004642"/>
    </source>
</evidence>
<dbReference type="Gene3D" id="3.30.70.330">
    <property type="match status" value="1"/>
</dbReference>
<evidence type="ECO:0000256" key="3">
    <source>
        <dbReference type="ARBA" id="ARBA00023242"/>
    </source>
</evidence>
<dbReference type="Proteomes" id="UP001321473">
    <property type="component" value="Unassembled WGS sequence"/>
</dbReference>
<keyword evidence="8" id="KW-1185">Reference proteome</keyword>
<evidence type="ECO:0000256" key="4">
    <source>
        <dbReference type="PROSITE-ProRule" id="PRU00176"/>
    </source>
</evidence>
<dbReference type="SMART" id="SM00360">
    <property type="entry name" value="RRM"/>
    <property type="match status" value="1"/>
</dbReference>
<evidence type="ECO:0000259" key="6">
    <source>
        <dbReference type="PROSITE" id="PS50102"/>
    </source>
</evidence>
<dbReference type="PANTHER" id="PTHR13798:SF11">
    <property type="entry name" value="RNA-BINDING PROTEIN 7-RELATED"/>
    <property type="match status" value="1"/>
</dbReference>
<evidence type="ECO:0000256" key="2">
    <source>
        <dbReference type="ARBA" id="ARBA00022884"/>
    </source>
</evidence>
<dbReference type="InterPro" id="IPR000504">
    <property type="entry name" value="RRM_dom"/>
</dbReference>
<feature type="domain" description="RRM" evidence="6">
    <location>
        <begin position="8"/>
        <end position="85"/>
    </location>
</feature>
<dbReference type="PROSITE" id="PS50102">
    <property type="entry name" value="RRM"/>
    <property type="match status" value="1"/>
</dbReference>
<dbReference type="EMBL" id="JARKHS020018711">
    <property type="protein sequence ID" value="KAK8772190.1"/>
    <property type="molecule type" value="Genomic_DNA"/>
</dbReference>
<dbReference type="SUPFAM" id="SSF54928">
    <property type="entry name" value="RNA-binding domain, RBD"/>
    <property type="match status" value="1"/>
</dbReference>
<organism evidence="7 8">
    <name type="scientific">Amblyomma americanum</name>
    <name type="common">Lone star tick</name>
    <dbReference type="NCBI Taxonomy" id="6943"/>
    <lineage>
        <taxon>Eukaryota</taxon>
        <taxon>Metazoa</taxon>
        <taxon>Ecdysozoa</taxon>
        <taxon>Arthropoda</taxon>
        <taxon>Chelicerata</taxon>
        <taxon>Arachnida</taxon>
        <taxon>Acari</taxon>
        <taxon>Parasitiformes</taxon>
        <taxon>Ixodida</taxon>
        <taxon>Ixodoidea</taxon>
        <taxon>Ixodidae</taxon>
        <taxon>Amblyomminae</taxon>
        <taxon>Amblyomma</taxon>
    </lineage>
</organism>
<dbReference type="GO" id="GO:0000381">
    <property type="term" value="P:regulation of alternative mRNA splicing, via spliceosome"/>
    <property type="evidence" value="ECO:0007669"/>
    <property type="project" value="TreeGrafter"/>
</dbReference>